<keyword evidence="6" id="KW-0378">Hydrolase</keyword>
<comment type="similarity">
    <text evidence="2">Belongs to the bromoviridae replication protein 1a family.</text>
</comment>
<evidence type="ECO:0000256" key="4">
    <source>
        <dbReference type="ARBA" id="ARBA00022679"/>
    </source>
</evidence>
<keyword evidence="8" id="KW-1038">Host endoplasmic reticulum</keyword>
<keyword evidence="7" id="KW-0067">ATP-binding</keyword>
<keyword evidence="12" id="KW-1185">Reference proteome</keyword>
<dbReference type="GO" id="GO:0003723">
    <property type="term" value="F:RNA binding"/>
    <property type="evidence" value="ECO:0007669"/>
    <property type="project" value="InterPro"/>
</dbReference>
<dbReference type="InterPro" id="IPR027351">
    <property type="entry name" value="(+)RNA_virus_helicase_core_dom"/>
</dbReference>
<gene>
    <name evidence="11" type="primary">1a</name>
</gene>
<dbReference type="EMBL" id="OL472057">
    <property type="protein sequence ID" value="UTQ50858.1"/>
    <property type="molecule type" value="Genomic_RNA"/>
</dbReference>
<dbReference type="InterPro" id="IPR002588">
    <property type="entry name" value="Alphavirus-like_MT_dom"/>
</dbReference>
<dbReference type="GO" id="GO:0006396">
    <property type="term" value="P:RNA processing"/>
    <property type="evidence" value="ECO:0007669"/>
    <property type="project" value="InterPro"/>
</dbReference>
<dbReference type="GO" id="GO:0044167">
    <property type="term" value="C:host cell endoplasmic reticulum membrane"/>
    <property type="evidence" value="ECO:0007669"/>
    <property type="project" value="UniProtKB-SubCell"/>
</dbReference>
<dbReference type="GO" id="GO:0004386">
    <property type="term" value="F:helicase activity"/>
    <property type="evidence" value="ECO:0007669"/>
    <property type="project" value="UniProtKB-KW"/>
</dbReference>
<evidence type="ECO:0000256" key="3">
    <source>
        <dbReference type="ARBA" id="ARBA00020856"/>
    </source>
</evidence>
<dbReference type="PROSITE" id="PS51743">
    <property type="entry name" value="ALPHAVIRUS_MT"/>
    <property type="match status" value="1"/>
</dbReference>
<evidence type="ECO:0000259" key="10">
    <source>
        <dbReference type="PROSITE" id="PS51743"/>
    </source>
</evidence>
<evidence type="ECO:0000256" key="5">
    <source>
        <dbReference type="ARBA" id="ARBA00022741"/>
    </source>
</evidence>
<evidence type="ECO:0000256" key="6">
    <source>
        <dbReference type="ARBA" id="ARBA00022801"/>
    </source>
</evidence>
<feature type="domain" description="(+)RNA virus helicase C-terminal" evidence="9">
    <location>
        <begin position="737"/>
        <end position="1045"/>
    </location>
</feature>
<protein>
    <recommendedName>
        <fullName evidence="3">Replication protein 1a</fullName>
    </recommendedName>
</protein>
<dbReference type="Pfam" id="PF01660">
    <property type="entry name" value="Vmethyltransf"/>
    <property type="match status" value="1"/>
</dbReference>
<evidence type="ECO:0000256" key="7">
    <source>
        <dbReference type="ARBA" id="ARBA00022840"/>
    </source>
</evidence>
<dbReference type="GO" id="GO:0008174">
    <property type="term" value="F:mRNA methyltransferase activity"/>
    <property type="evidence" value="ECO:0007669"/>
    <property type="project" value="UniProtKB-UniRule"/>
</dbReference>
<comment type="subcellular location">
    <subcellularLocation>
        <location evidence="1">Host endoplasmic reticulum membrane</location>
        <topology evidence="1">Peripheral membrane protein</topology>
    </subcellularLocation>
</comment>
<keyword evidence="4 11" id="KW-0808">Transferase</keyword>
<sequence>MESIVEQQSSSLRVSDLIENAIRQHSTNVSTDVGRLVSDAAVRVVGRHVDPNPAKPLNVSFSLTPDEQNIIRRDFPGVELQFKNTAQSSHSFAAAHRVCETDYIYNRFQTSNTTIIDIGGNFCTHAKMGRENVHSCCPILDVRDGARYTDRFLSIAGALERQPERELRMNYCSHTFQECDVAAPWAMAIHSISDIPITTVVKHCFRRGVKKLIASVMMDPMMLVTTSGHIPHLNVVWEVETTEKGKDISFHFLDAPGLSYTHSYDTLMQYMSCNQVIVEGKAAYRVERVANLSGVFIVEITLACSDMVNRLDLVPMRDVSCAWLSSLRKKTMVRVAVPQLKNSWEIKYVILDTDFVRRVAEVSFRQYKPNTPLTDLVQHVATMISSASNHCIINGITMQAGSPVDVDLYVPLAVTFVAYAKSRHLSVQEGFKMVKNRGGNFFDPSASTDYCVEKGELVGQRNRVKLAVKSLFFPVSVKTDDNSTLLYNQPILQHVVDEIKSLFGWDIWSTDDAVVQRLPSFYKMDEVYSVVSDHYCLSHTLNVDYWLEGLMDDYDATRRAHNKKLAEEEAHKAKVEKALVKIAEVLESDNAPTGLLPLKAEPLVHQLLEKKTDEIITRPQCSDASKPHINPYADAIKEVIAYHKELDTVNHRNLNGVGNFLNWTTRKSYSSVWGADESRCVYEPLRRKWFNKPPGVIFEKGMSIDGFVSLAWEGDDLTEITAKALSKYNVIVCDKSCVFDAGSRLIPALEKSLTMDCKVKISIEDGVAGCGKTTSLLKQAKIESDLLLSANRETAADARRTIPEIMHYRVRTLDSYLMLKKWFTADRLLVDECFLVHAGIIYAAATLGQVKEIIAFGDTKQIPFVSRIPTFPLKHPRIIGVLKPKTVTYRCPRDATALLSEKFYKTKVTTANPISTSLSLVNINSAFEIPAEKDVLYITHTVADKATLQRHFGIHKDQVLTTHEAQGKTYDHVILVRLSKTGNLLYSGKNPETKDSHNLVALSRHKKTLRYYSVFAEDPDDQVATGIKWVKTLDTTSLSRYRLAA</sequence>
<accession>A0AAX3BP65</accession>
<evidence type="ECO:0000313" key="11">
    <source>
        <dbReference type="EMBL" id="UTQ50858.1"/>
    </source>
</evidence>
<dbReference type="PROSITE" id="PS51657">
    <property type="entry name" value="PSRV_HELICASE"/>
    <property type="match status" value="1"/>
</dbReference>
<dbReference type="Proteomes" id="UP001181954">
    <property type="component" value="Genome"/>
</dbReference>
<dbReference type="InterPro" id="IPR027417">
    <property type="entry name" value="P-loop_NTPase"/>
</dbReference>
<name>A0AAX3BP65_9BROM</name>
<proteinExistence type="inferred from homology"/>
<feature type="domain" description="Alphavirus-like MT" evidence="10">
    <location>
        <begin position="81"/>
        <end position="271"/>
    </location>
</feature>
<dbReference type="GO" id="GO:0016787">
    <property type="term" value="F:hydrolase activity"/>
    <property type="evidence" value="ECO:0007669"/>
    <property type="project" value="UniProtKB-KW"/>
</dbReference>
<dbReference type="SUPFAM" id="SSF52540">
    <property type="entry name" value="P-loop containing nucleoside triphosphate hydrolases"/>
    <property type="match status" value="1"/>
</dbReference>
<dbReference type="Gene3D" id="3.40.50.300">
    <property type="entry name" value="P-loop containing nucleotide triphosphate hydrolases"/>
    <property type="match status" value="2"/>
</dbReference>
<keyword evidence="5" id="KW-0547">Nucleotide-binding</keyword>
<evidence type="ECO:0000313" key="12">
    <source>
        <dbReference type="Proteomes" id="UP001181954"/>
    </source>
</evidence>
<reference evidence="11 12" key="1">
    <citation type="journal article" date="2022" name="bioRxiv">
        <title>In-depth study of tomato and weed viromes reveals undiscovered plant virus diversity in an agroecosystem.</title>
        <authorList>
            <person name="Rivarez M.P.S."/>
            <person name="Pecman A."/>
            <person name="Bacnik K."/>
            <person name="Maksimovic Carvalho Ferreira O."/>
            <person name="Vucurovic A."/>
            <person name="Seljak G."/>
            <person name="Mehle N."/>
            <person name="Gutierrez-Aguirre I."/>
            <person name="Ravnikar M."/>
            <person name="Kutnjak D."/>
        </authorList>
    </citation>
    <scope>NUCLEOTIDE SEQUENCE [LARGE SCALE GENOMIC DNA]</scope>
    <source>
        <strain evidence="11">MIR20AT</strain>
    </source>
</reference>
<evidence type="ECO:0000259" key="9">
    <source>
        <dbReference type="PROSITE" id="PS51657"/>
    </source>
</evidence>
<evidence type="ECO:0000256" key="8">
    <source>
        <dbReference type="ARBA" id="ARBA00023184"/>
    </source>
</evidence>
<organism evidence="11 12">
    <name type="scientific">Tomato ilarvirus 1</name>
    <dbReference type="NCBI Taxonomy" id="2950890"/>
    <lineage>
        <taxon>Viruses</taxon>
        <taxon>Riboviria</taxon>
        <taxon>Orthornavirae</taxon>
        <taxon>Kitrinoviricota</taxon>
        <taxon>Alsuviricetes</taxon>
        <taxon>Martellivirales</taxon>
        <taxon>Bromoviridae</taxon>
        <taxon>Ilarvirus</taxon>
        <taxon>Ilarvirus TIV1</taxon>
    </lineage>
</organism>
<evidence type="ECO:0000256" key="2">
    <source>
        <dbReference type="ARBA" id="ARBA00010328"/>
    </source>
</evidence>
<dbReference type="GO" id="GO:0016556">
    <property type="term" value="P:mRNA modification"/>
    <property type="evidence" value="ECO:0007669"/>
    <property type="project" value="InterPro"/>
</dbReference>
<keyword evidence="11" id="KW-0347">Helicase</keyword>
<evidence type="ECO:0000256" key="1">
    <source>
        <dbReference type="ARBA" id="ARBA00004291"/>
    </source>
</evidence>
<dbReference type="Pfam" id="PF01443">
    <property type="entry name" value="Viral_helicase1"/>
    <property type="match status" value="1"/>
</dbReference>
<dbReference type="GO" id="GO:0005524">
    <property type="term" value="F:ATP binding"/>
    <property type="evidence" value="ECO:0007669"/>
    <property type="project" value="UniProtKB-KW"/>
</dbReference>